<dbReference type="InterPro" id="IPR050182">
    <property type="entry name" value="Cytochrome_P450_fam2"/>
</dbReference>
<dbReference type="GO" id="GO:0006082">
    <property type="term" value="P:organic acid metabolic process"/>
    <property type="evidence" value="ECO:0007669"/>
    <property type="project" value="TreeGrafter"/>
</dbReference>
<evidence type="ECO:0000256" key="6">
    <source>
        <dbReference type="ARBA" id="ARBA00023004"/>
    </source>
</evidence>
<evidence type="ECO:0000313" key="12">
    <source>
        <dbReference type="EnsemblMetazoa" id="BGLB009004-PB"/>
    </source>
</evidence>
<keyword evidence="4 9" id="KW-0479">Metal-binding</keyword>
<keyword evidence="11" id="KW-1133">Transmembrane helix</keyword>
<sequence>MQATFFELPIVQFLLILLIIVLTIRLMSQKIRTKRKPDNSPPYPSPPSYFIGHLFQLTTNCRLKMREWRHATGDLYSLDFAGRHYIVVNGYKTFKEVFVHHAGSVQGVPPSFINDKLQEHNKGIAESNGQNWLEQRKVSISILRSFGLGTNLLAERIQNEVCVYLDELSKLRGAPLDARLLTTVSVSNIICSIIIGRRFDHQDPYFTELVSNMGKATKYFANLPLLTLFPWLYHIPGDLFNARKLVSIFKEINYSFSLANIERICVDDSSEKADNFIACYLSKMAKKHNEGKPTTMDKENLIAVIRNLFIAGTDTTSGNILWFLLYMLHYPDVQEKIFQEIVSRVGSERQITIEDKPNLPYLNAVVMETQRHACVTPFASPRVVIEEFTAEGFVFPAGAHILPNMDSVQHDPNVWENPGDFNPERFLDKGGNLIQPEEFIPFSLGNRVCLGESMAKMELFLFFSAIIQRFQLLPEHENRLPPLDEIYGAIACPKPYKLRFMERNN</sequence>
<keyword evidence="9 10" id="KW-0349">Heme</keyword>
<evidence type="ECO:0000256" key="11">
    <source>
        <dbReference type="SAM" id="Phobius"/>
    </source>
</evidence>
<dbReference type="InterPro" id="IPR036396">
    <property type="entry name" value="Cyt_P450_sf"/>
</dbReference>
<evidence type="ECO:0000256" key="5">
    <source>
        <dbReference type="ARBA" id="ARBA00023002"/>
    </source>
</evidence>
<dbReference type="PROSITE" id="PS00086">
    <property type="entry name" value="CYTOCHROME_P450"/>
    <property type="match status" value="1"/>
</dbReference>
<keyword evidence="5 10" id="KW-0560">Oxidoreductase</keyword>
<keyword evidence="8 11" id="KW-0472">Membrane</keyword>
<dbReference type="OrthoDB" id="3934656at2759"/>
<dbReference type="SUPFAM" id="SSF48264">
    <property type="entry name" value="Cytochrome P450"/>
    <property type="match status" value="1"/>
</dbReference>
<dbReference type="RefSeq" id="XP_013085934.2">
    <property type="nucleotide sequence ID" value="XM_013230480.2"/>
</dbReference>
<feature type="binding site" description="axial binding residue" evidence="9">
    <location>
        <position position="449"/>
    </location>
    <ligand>
        <name>heme</name>
        <dbReference type="ChEBI" id="CHEBI:30413"/>
    </ligand>
    <ligandPart>
        <name>Fe</name>
        <dbReference type="ChEBI" id="CHEBI:18248"/>
    </ligandPart>
</feature>
<comment type="cofactor">
    <cofactor evidence="1 9">
        <name>heme</name>
        <dbReference type="ChEBI" id="CHEBI:30413"/>
    </cofactor>
</comment>
<keyword evidence="7 10" id="KW-0503">Monooxygenase</keyword>
<accession>A0A2C9JW99</accession>
<dbReference type="PANTHER" id="PTHR24300:SF375">
    <property type="entry name" value="CYTOCHROME P450 FAMILY"/>
    <property type="match status" value="1"/>
</dbReference>
<dbReference type="PRINTS" id="PR00385">
    <property type="entry name" value="P450"/>
</dbReference>
<dbReference type="PRINTS" id="PR00463">
    <property type="entry name" value="EP450I"/>
</dbReference>
<dbReference type="InterPro" id="IPR001128">
    <property type="entry name" value="Cyt_P450"/>
</dbReference>
<organism evidence="12 13">
    <name type="scientific">Biomphalaria glabrata</name>
    <name type="common">Bloodfluke planorb</name>
    <name type="synonym">Freshwater snail</name>
    <dbReference type="NCBI Taxonomy" id="6526"/>
    <lineage>
        <taxon>Eukaryota</taxon>
        <taxon>Metazoa</taxon>
        <taxon>Spiralia</taxon>
        <taxon>Lophotrochozoa</taxon>
        <taxon>Mollusca</taxon>
        <taxon>Gastropoda</taxon>
        <taxon>Heterobranchia</taxon>
        <taxon>Euthyneura</taxon>
        <taxon>Panpulmonata</taxon>
        <taxon>Hygrophila</taxon>
        <taxon>Lymnaeoidea</taxon>
        <taxon>Planorbidae</taxon>
        <taxon>Biomphalaria</taxon>
    </lineage>
</organism>
<dbReference type="EnsemblMetazoa" id="BGLB009004-RB">
    <property type="protein sequence ID" value="BGLB009004-PB"/>
    <property type="gene ID" value="BGLB009004"/>
</dbReference>
<dbReference type="PANTHER" id="PTHR24300">
    <property type="entry name" value="CYTOCHROME P450 508A4-RELATED"/>
    <property type="match status" value="1"/>
</dbReference>
<dbReference type="KEGG" id="bgt:106070555"/>
<feature type="transmembrane region" description="Helical" evidence="11">
    <location>
        <begin position="6"/>
        <end position="27"/>
    </location>
</feature>
<evidence type="ECO:0000256" key="2">
    <source>
        <dbReference type="ARBA" id="ARBA00004370"/>
    </source>
</evidence>
<dbReference type="GO" id="GO:0016020">
    <property type="term" value="C:membrane"/>
    <property type="evidence" value="ECO:0007669"/>
    <property type="project" value="UniProtKB-SubCell"/>
</dbReference>
<evidence type="ECO:0000256" key="7">
    <source>
        <dbReference type="ARBA" id="ARBA00023033"/>
    </source>
</evidence>
<keyword evidence="6 9" id="KW-0408">Iron</keyword>
<evidence type="ECO:0000256" key="4">
    <source>
        <dbReference type="ARBA" id="ARBA00022723"/>
    </source>
</evidence>
<keyword evidence="11" id="KW-0812">Transmembrane</keyword>
<dbReference type="GO" id="GO:0006805">
    <property type="term" value="P:xenobiotic metabolic process"/>
    <property type="evidence" value="ECO:0007669"/>
    <property type="project" value="TreeGrafter"/>
</dbReference>
<dbReference type="FunFam" id="1.10.630.10:FF:000036">
    <property type="entry name" value="CYtochrome P450 family"/>
    <property type="match status" value="1"/>
</dbReference>
<comment type="similarity">
    <text evidence="3 10">Belongs to the cytochrome P450 family.</text>
</comment>
<dbReference type="STRING" id="6526.A0A2C9JW99"/>
<dbReference type="PRINTS" id="PR01686">
    <property type="entry name" value="EP450ICYP2D"/>
</dbReference>
<evidence type="ECO:0000313" key="13">
    <source>
        <dbReference type="Proteomes" id="UP000076420"/>
    </source>
</evidence>
<dbReference type="VEuPathDB" id="VectorBase:BGLAX_046960"/>
<dbReference type="GO" id="GO:0016712">
    <property type="term" value="F:oxidoreductase activity, acting on paired donors, with incorporation or reduction of molecular oxygen, reduced flavin or flavoprotein as one donor, and incorporation of one atom of oxygen"/>
    <property type="evidence" value="ECO:0007669"/>
    <property type="project" value="InterPro"/>
</dbReference>
<gene>
    <name evidence="12" type="primary">106070555</name>
</gene>
<dbReference type="GO" id="GO:0005737">
    <property type="term" value="C:cytoplasm"/>
    <property type="evidence" value="ECO:0007669"/>
    <property type="project" value="TreeGrafter"/>
</dbReference>
<dbReference type="VEuPathDB" id="VectorBase:BGLB009004"/>
<name>A0A2C9JW99_BIOGL</name>
<dbReference type="Pfam" id="PF00067">
    <property type="entry name" value="p450"/>
    <property type="match status" value="1"/>
</dbReference>
<dbReference type="InterPro" id="IPR017972">
    <property type="entry name" value="Cyt_P450_CS"/>
</dbReference>
<evidence type="ECO:0008006" key="14">
    <source>
        <dbReference type="Google" id="ProtNLM"/>
    </source>
</evidence>
<dbReference type="Gene3D" id="1.10.630.10">
    <property type="entry name" value="Cytochrome P450"/>
    <property type="match status" value="1"/>
</dbReference>
<evidence type="ECO:0000256" key="10">
    <source>
        <dbReference type="RuleBase" id="RU000461"/>
    </source>
</evidence>
<dbReference type="InterPro" id="IPR002401">
    <property type="entry name" value="Cyt_P450_E_grp-I"/>
</dbReference>
<dbReference type="AlphaFoldDB" id="A0A2C9JW99"/>
<evidence type="ECO:0000256" key="8">
    <source>
        <dbReference type="ARBA" id="ARBA00023136"/>
    </source>
</evidence>
<dbReference type="InterPro" id="IPR008069">
    <property type="entry name" value="Cyt_P450_E_grp-I_CYP2D-like"/>
</dbReference>
<evidence type="ECO:0000256" key="9">
    <source>
        <dbReference type="PIRSR" id="PIRSR602401-1"/>
    </source>
</evidence>
<protein>
    <recommendedName>
        <fullName evidence="14">Cytochrome P450</fullName>
    </recommendedName>
</protein>
<dbReference type="GO" id="GO:0020037">
    <property type="term" value="F:heme binding"/>
    <property type="evidence" value="ECO:0007669"/>
    <property type="project" value="InterPro"/>
</dbReference>
<evidence type="ECO:0000256" key="1">
    <source>
        <dbReference type="ARBA" id="ARBA00001971"/>
    </source>
</evidence>
<evidence type="ECO:0000256" key="3">
    <source>
        <dbReference type="ARBA" id="ARBA00010617"/>
    </source>
</evidence>
<proteinExistence type="inferred from homology"/>
<dbReference type="GO" id="GO:0005506">
    <property type="term" value="F:iron ion binding"/>
    <property type="evidence" value="ECO:0007669"/>
    <property type="project" value="InterPro"/>
</dbReference>
<reference evidence="12" key="1">
    <citation type="submission" date="2020-05" db="UniProtKB">
        <authorList>
            <consortium name="EnsemblMetazoa"/>
        </authorList>
    </citation>
    <scope>IDENTIFICATION</scope>
    <source>
        <strain evidence="12">BB02</strain>
    </source>
</reference>
<comment type="subcellular location">
    <subcellularLocation>
        <location evidence="2">Membrane</location>
    </subcellularLocation>
</comment>
<dbReference type="Proteomes" id="UP000076420">
    <property type="component" value="Unassembled WGS sequence"/>
</dbReference>